<keyword evidence="2" id="KW-1133">Transmembrane helix</keyword>
<accession>A0AAD6QM51</accession>
<gene>
    <name evidence="3" type="ORF">NC653_016185</name>
</gene>
<dbReference type="EMBL" id="JAQIZT010000006">
    <property type="protein sequence ID" value="KAJ6992981.1"/>
    <property type="molecule type" value="Genomic_DNA"/>
</dbReference>
<comment type="caution">
    <text evidence="3">The sequence shown here is derived from an EMBL/GenBank/DDBJ whole genome shotgun (WGS) entry which is preliminary data.</text>
</comment>
<keyword evidence="2" id="KW-0812">Transmembrane</keyword>
<protein>
    <submittedName>
        <fullName evidence="3">Uncharacterized protein</fullName>
    </submittedName>
</protein>
<sequence>MRDKKSIDNIDTEIVESAEFLDLGFSEIPRKPFLGKQNRCGDVWWSNHSNSLMESNSQDSSLIDLKLGKDQRCQKRKESKAERTKASTHSDRRAQREGIGNEFQELRRVLVFLCDSTFKTINKTLAFCGHAFKYTVIAVLSCFQFVVFVLCAAGWFGVFESRYGYSRTYNSPPSSSVANIEDELLVDLLSTPIVLLASISSHRVKDSHPSTAIHFV</sequence>
<keyword evidence="2" id="KW-0472">Membrane</keyword>
<feature type="transmembrane region" description="Helical" evidence="2">
    <location>
        <begin position="134"/>
        <end position="158"/>
    </location>
</feature>
<name>A0AAD6QM51_9ROSI</name>
<proteinExistence type="predicted"/>
<keyword evidence="4" id="KW-1185">Reference proteome</keyword>
<reference evidence="3" key="1">
    <citation type="journal article" date="2023" name="Mol. Ecol. Resour.">
        <title>Chromosome-level genome assembly of a triploid poplar Populus alba 'Berolinensis'.</title>
        <authorList>
            <person name="Chen S."/>
            <person name="Yu Y."/>
            <person name="Wang X."/>
            <person name="Wang S."/>
            <person name="Zhang T."/>
            <person name="Zhou Y."/>
            <person name="He R."/>
            <person name="Meng N."/>
            <person name="Wang Y."/>
            <person name="Liu W."/>
            <person name="Liu Z."/>
            <person name="Liu J."/>
            <person name="Guo Q."/>
            <person name="Huang H."/>
            <person name="Sederoff R.R."/>
            <person name="Wang G."/>
            <person name="Qu G."/>
            <person name="Chen S."/>
        </authorList>
    </citation>
    <scope>NUCLEOTIDE SEQUENCE</scope>
    <source>
        <strain evidence="3">SC-2020</strain>
    </source>
</reference>
<feature type="region of interest" description="Disordered" evidence="1">
    <location>
        <begin position="74"/>
        <end position="95"/>
    </location>
</feature>
<evidence type="ECO:0000313" key="4">
    <source>
        <dbReference type="Proteomes" id="UP001164929"/>
    </source>
</evidence>
<evidence type="ECO:0000313" key="3">
    <source>
        <dbReference type="EMBL" id="KAJ6992981.1"/>
    </source>
</evidence>
<evidence type="ECO:0000256" key="1">
    <source>
        <dbReference type="SAM" id="MobiDB-lite"/>
    </source>
</evidence>
<feature type="compositionally biased region" description="Basic and acidic residues" evidence="1">
    <location>
        <begin position="79"/>
        <end position="95"/>
    </location>
</feature>
<dbReference type="AlphaFoldDB" id="A0AAD6QM51"/>
<organism evidence="3 4">
    <name type="scientific">Populus alba x Populus x berolinensis</name>
    <dbReference type="NCBI Taxonomy" id="444605"/>
    <lineage>
        <taxon>Eukaryota</taxon>
        <taxon>Viridiplantae</taxon>
        <taxon>Streptophyta</taxon>
        <taxon>Embryophyta</taxon>
        <taxon>Tracheophyta</taxon>
        <taxon>Spermatophyta</taxon>
        <taxon>Magnoliopsida</taxon>
        <taxon>eudicotyledons</taxon>
        <taxon>Gunneridae</taxon>
        <taxon>Pentapetalae</taxon>
        <taxon>rosids</taxon>
        <taxon>fabids</taxon>
        <taxon>Malpighiales</taxon>
        <taxon>Salicaceae</taxon>
        <taxon>Saliceae</taxon>
        <taxon>Populus</taxon>
    </lineage>
</organism>
<evidence type="ECO:0000256" key="2">
    <source>
        <dbReference type="SAM" id="Phobius"/>
    </source>
</evidence>
<dbReference type="Proteomes" id="UP001164929">
    <property type="component" value="Chromosome 6"/>
</dbReference>